<proteinExistence type="predicted"/>
<accession>A0ABN0YTJ0</accession>
<feature type="region of interest" description="Disordered" evidence="1">
    <location>
        <begin position="1"/>
        <end position="59"/>
    </location>
</feature>
<name>A0ABN0YTJ0_9ACTN</name>
<protein>
    <submittedName>
        <fullName evidence="2">Uncharacterized protein</fullName>
    </submittedName>
</protein>
<dbReference type="EMBL" id="BAAABX010000037">
    <property type="protein sequence ID" value="GAA0409609.1"/>
    <property type="molecule type" value="Genomic_DNA"/>
</dbReference>
<evidence type="ECO:0000256" key="1">
    <source>
        <dbReference type="SAM" id="MobiDB-lite"/>
    </source>
</evidence>
<keyword evidence="3" id="KW-1185">Reference proteome</keyword>
<sequence>MRRGVALCTREPAPHSPDRLAVTKLPGPSRDEHHLPVKPAKAAPDGFVTRAHADSGGLG</sequence>
<organism evidence="2 3">
    <name type="scientific">Streptomyces luteireticuli</name>
    <dbReference type="NCBI Taxonomy" id="173858"/>
    <lineage>
        <taxon>Bacteria</taxon>
        <taxon>Bacillati</taxon>
        <taxon>Actinomycetota</taxon>
        <taxon>Actinomycetes</taxon>
        <taxon>Kitasatosporales</taxon>
        <taxon>Streptomycetaceae</taxon>
        <taxon>Streptomyces</taxon>
    </lineage>
</organism>
<evidence type="ECO:0000313" key="2">
    <source>
        <dbReference type="EMBL" id="GAA0409609.1"/>
    </source>
</evidence>
<dbReference type="Proteomes" id="UP001500879">
    <property type="component" value="Unassembled WGS sequence"/>
</dbReference>
<reference evidence="2 3" key="1">
    <citation type="journal article" date="2019" name="Int. J. Syst. Evol. Microbiol.">
        <title>The Global Catalogue of Microorganisms (GCM) 10K type strain sequencing project: providing services to taxonomists for standard genome sequencing and annotation.</title>
        <authorList>
            <consortium name="The Broad Institute Genomics Platform"/>
            <consortium name="The Broad Institute Genome Sequencing Center for Infectious Disease"/>
            <person name="Wu L."/>
            <person name="Ma J."/>
        </authorList>
    </citation>
    <scope>NUCLEOTIDE SEQUENCE [LARGE SCALE GENOMIC DNA]</scope>
    <source>
        <strain evidence="2 3">JCM 4788</strain>
    </source>
</reference>
<gene>
    <name evidence="2" type="ORF">GCM10010357_33360</name>
</gene>
<evidence type="ECO:0000313" key="3">
    <source>
        <dbReference type="Proteomes" id="UP001500879"/>
    </source>
</evidence>
<comment type="caution">
    <text evidence="2">The sequence shown here is derived from an EMBL/GenBank/DDBJ whole genome shotgun (WGS) entry which is preliminary data.</text>
</comment>